<dbReference type="PRINTS" id="PR00344">
    <property type="entry name" value="BCTRLSENSOR"/>
</dbReference>
<dbReference type="CDD" id="cd00082">
    <property type="entry name" value="HisKA"/>
    <property type="match status" value="1"/>
</dbReference>
<dbReference type="GO" id="GO:0000155">
    <property type="term" value="F:phosphorelay sensor kinase activity"/>
    <property type="evidence" value="ECO:0007669"/>
    <property type="project" value="InterPro"/>
</dbReference>
<evidence type="ECO:0000259" key="24">
    <source>
        <dbReference type="PROSITE" id="PS50109"/>
    </source>
</evidence>
<accession>A0A1W2CSN6</accession>
<keyword evidence="20" id="KW-0464">Manganese</keyword>
<evidence type="ECO:0000256" key="7">
    <source>
        <dbReference type="ARBA" id="ARBA00022553"/>
    </source>
</evidence>
<evidence type="ECO:0000256" key="16">
    <source>
        <dbReference type="ARBA" id="ARBA00022989"/>
    </source>
</evidence>
<comment type="cofactor">
    <cofactor evidence="2">
        <name>Mn(2+)</name>
        <dbReference type="ChEBI" id="CHEBI:29035"/>
    </cofactor>
</comment>
<dbReference type="RefSeq" id="WP_084452502.1">
    <property type="nucleotide sequence ID" value="NZ_FWXN01000012.1"/>
</dbReference>
<dbReference type="GO" id="GO:0005886">
    <property type="term" value="C:plasma membrane"/>
    <property type="evidence" value="ECO:0007669"/>
    <property type="project" value="UniProtKB-SubCell"/>
</dbReference>
<dbReference type="SUPFAM" id="SSF47384">
    <property type="entry name" value="Homodimeric domain of signal transducing histidine kinase"/>
    <property type="match status" value="1"/>
</dbReference>
<dbReference type="InterPro" id="IPR003661">
    <property type="entry name" value="HisK_dim/P_dom"/>
</dbReference>
<dbReference type="Pfam" id="PF02518">
    <property type="entry name" value="HATPase_c"/>
    <property type="match status" value="1"/>
</dbReference>
<dbReference type="AlphaFoldDB" id="A0A1W2CSN6"/>
<evidence type="ECO:0000256" key="10">
    <source>
        <dbReference type="ARBA" id="ARBA00022741"/>
    </source>
</evidence>
<dbReference type="Pfam" id="PF00512">
    <property type="entry name" value="HisKA"/>
    <property type="match status" value="1"/>
</dbReference>
<feature type="domain" description="Histidine kinase" evidence="24">
    <location>
        <begin position="244"/>
        <end position="461"/>
    </location>
</feature>
<dbReference type="GO" id="GO:0004721">
    <property type="term" value="F:phosphoprotein phosphatase activity"/>
    <property type="evidence" value="ECO:0007669"/>
    <property type="project" value="UniProtKB-KW"/>
</dbReference>
<dbReference type="Pfam" id="PF00672">
    <property type="entry name" value="HAMP"/>
    <property type="match status" value="1"/>
</dbReference>
<reference evidence="26 27" key="1">
    <citation type="submission" date="2017-04" db="EMBL/GenBank/DDBJ databases">
        <authorList>
            <person name="Afonso C.L."/>
            <person name="Miller P.J."/>
            <person name="Scott M.A."/>
            <person name="Spackman E."/>
            <person name="Goraichik I."/>
            <person name="Dimitrov K.M."/>
            <person name="Suarez D.L."/>
            <person name="Swayne D.E."/>
        </authorList>
    </citation>
    <scope>NUCLEOTIDE SEQUENCE [LARGE SCALE GENOMIC DNA]</scope>
    <source>
        <strain evidence="26 27">CGMCC 1.12511</strain>
    </source>
</reference>
<gene>
    <name evidence="26" type="ORF">SAMN06296429_11268</name>
</gene>
<dbReference type="InterPro" id="IPR050980">
    <property type="entry name" value="2C_sensor_his_kinase"/>
</dbReference>
<keyword evidence="14" id="KW-0460">Magnesium</keyword>
<evidence type="ECO:0000256" key="8">
    <source>
        <dbReference type="ARBA" id="ARBA00022679"/>
    </source>
</evidence>
<evidence type="ECO:0000256" key="21">
    <source>
        <dbReference type="ARBA" id="ARBA00040454"/>
    </source>
</evidence>
<dbReference type="Gene3D" id="1.10.8.500">
    <property type="entry name" value="HAMP domain in histidine kinase"/>
    <property type="match status" value="1"/>
</dbReference>
<dbReference type="InterPro" id="IPR003594">
    <property type="entry name" value="HATPase_dom"/>
</dbReference>
<dbReference type="SMART" id="SM00388">
    <property type="entry name" value="HisKA"/>
    <property type="match status" value="1"/>
</dbReference>
<dbReference type="InterPro" id="IPR004358">
    <property type="entry name" value="Sig_transdc_His_kin-like_C"/>
</dbReference>
<proteinExistence type="predicted"/>
<evidence type="ECO:0000313" key="26">
    <source>
        <dbReference type="EMBL" id="SMC87934.1"/>
    </source>
</evidence>
<evidence type="ECO:0000256" key="15">
    <source>
        <dbReference type="ARBA" id="ARBA00022912"/>
    </source>
</evidence>
<dbReference type="SUPFAM" id="SSF55874">
    <property type="entry name" value="ATPase domain of HSP90 chaperone/DNA topoisomerase II/histidine kinase"/>
    <property type="match status" value="1"/>
</dbReference>
<keyword evidence="15" id="KW-0904">Protein phosphatase</keyword>
<keyword evidence="7" id="KW-0597">Phosphoprotein</keyword>
<evidence type="ECO:0000256" key="13">
    <source>
        <dbReference type="ARBA" id="ARBA00022840"/>
    </source>
</evidence>
<evidence type="ECO:0000256" key="23">
    <source>
        <dbReference type="SAM" id="Phobius"/>
    </source>
</evidence>
<dbReference type="InterPro" id="IPR036890">
    <property type="entry name" value="HATPase_C_sf"/>
</dbReference>
<sequence>MRRRILVIALPLLTMLLLALMVPLLAAYAADRTQDQFVGRLGDVARFAVLAEDAIETDETATLSSELRRYTEVYGGSVIVVDANREPVLVAGERVDGAAAEAAVTRALTGATTEAPDTAWPWRRHDMLVGSPVGRDAQVLGAVVVVAPTDSARADVALRLGLMAAVALATLLLTAYGVIRPLVGWVLRPVHALDRTATRLSSGDMTARASETGPSELRDLARSFNDMADSVEASQAQQRELVADAAHQLGNPLTALRLRVENLASDGVDHDDLEPVLDETDRLSATVESLLHLSQVGAVQAHPEPVDVAALVRHRCQMWAPVFADLEVSSPPSVMALASAEVIDTAMDALLDNAAKFAPSSPVSVTVERAPHDTTGEGGPGTVRVRVADRGPGLHPDDVAKVGARFFRGRAHQNVPGTGLGLAIVRARLADCGGELEVGPASSPGADPTGGLAVTLVLPAA</sequence>
<dbReference type="InterPro" id="IPR036097">
    <property type="entry name" value="HisK_dim/P_sf"/>
</dbReference>
<evidence type="ECO:0000256" key="2">
    <source>
        <dbReference type="ARBA" id="ARBA00001936"/>
    </source>
</evidence>
<keyword evidence="9 23" id="KW-0812">Transmembrane</keyword>
<dbReference type="PANTHER" id="PTHR44936:SF9">
    <property type="entry name" value="SENSOR PROTEIN CREC"/>
    <property type="match status" value="1"/>
</dbReference>
<feature type="domain" description="HAMP" evidence="25">
    <location>
        <begin position="184"/>
        <end position="236"/>
    </location>
</feature>
<dbReference type="SUPFAM" id="SSF158472">
    <property type="entry name" value="HAMP domain-like"/>
    <property type="match status" value="1"/>
</dbReference>
<dbReference type="Gene3D" id="3.30.565.10">
    <property type="entry name" value="Histidine kinase-like ATPase, C-terminal domain"/>
    <property type="match status" value="1"/>
</dbReference>
<dbReference type="InterPro" id="IPR003660">
    <property type="entry name" value="HAMP_dom"/>
</dbReference>
<evidence type="ECO:0000313" key="27">
    <source>
        <dbReference type="Proteomes" id="UP000192634"/>
    </source>
</evidence>
<evidence type="ECO:0000256" key="18">
    <source>
        <dbReference type="ARBA" id="ARBA00023016"/>
    </source>
</evidence>
<feature type="transmembrane region" description="Helical" evidence="23">
    <location>
        <begin position="156"/>
        <end position="179"/>
    </location>
</feature>
<comment type="subcellular location">
    <subcellularLocation>
        <location evidence="4">Cell membrane</location>
        <topology evidence="4">Multi-pass membrane protein</topology>
    </subcellularLocation>
</comment>
<evidence type="ECO:0000256" key="9">
    <source>
        <dbReference type="ARBA" id="ARBA00022692"/>
    </source>
</evidence>
<dbReference type="CDD" id="cd00075">
    <property type="entry name" value="HATPase"/>
    <property type="match status" value="1"/>
</dbReference>
<protein>
    <recommendedName>
        <fullName evidence="21">Signal transduction histidine-protein kinase/phosphatase MprB</fullName>
        <ecNumber evidence="5">2.7.13.3</ecNumber>
    </recommendedName>
    <alternativeName>
        <fullName evidence="22">Mycobacterial persistence regulator B</fullName>
    </alternativeName>
</protein>
<keyword evidence="19" id="KW-0843">Virulence</keyword>
<keyword evidence="8" id="KW-0808">Transferase</keyword>
<evidence type="ECO:0000256" key="6">
    <source>
        <dbReference type="ARBA" id="ARBA00022475"/>
    </source>
</evidence>
<keyword evidence="11 26" id="KW-0418">Kinase</keyword>
<organism evidence="26 27">
    <name type="scientific">Janibacter indicus</name>
    <dbReference type="NCBI Taxonomy" id="857417"/>
    <lineage>
        <taxon>Bacteria</taxon>
        <taxon>Bacillati</taxon>
        <taxon>Actinomycetota</taxon>
        <taxon>Actinomycetes</taxon>
        <taxon>Micrococcales</taxon>
        <taxon>Intrasporangiaceae</taxon>
        <taxon>Janibacter</taxon>
    </lineage>
</organism>
<keyword evidence="13" id="KW-0067">ATP-binding</keyword>
<dbReference type="Gene3D" id="1.10.287.130">
    <property type="match status" value="1"/>
</dbReference>
<evidence type="ECO:0000256" key="12">
    <source>
        <dbReference type="ARBA" id="ARBA00022801"/>
    </source>
</evidence>
<keyword evidence="12" id="KW-0378">Hydrolase</keyword>
<keyword evidence="6" id="KW-1003">Cell membrane</keyword>
<dbReference type="SMART" id="SM00387">
    <property type="entry name" value="HATPase_c"/>
    <property type="match status" value="1"/>
</dbReference>
<dbReference type="InterPro" id="IPR005467">
    <property type="entry name" value="His_kinase_dom"/>
</dbReference>
<dbReference type="PROSITE" id="PS50109">
    <property type="entry name" value="HIS_KIN"/>
    <property type="match status" value="1"/>
</dbReference>
<name>A0A1W2CSN6_9MICO</name>
<evidence type="ECO:0000256" key="22">
    <source>
        <dbReference type="ARBA" id="ARBA00041776"/>
    </source>
</evidence>
<dbReference type="GO" id="GO:0005524">
    <property type="term" value="F:ATP binding"/>
    <property type="evidence" value="ECO:0007669"/>
    <property type="project" value="UniProtKB-KW"/>
</dbReference>
<dbReference type="SMART" id="SM00304">
    <property type="entry name" value="HAMP"/>
    <property type="match status" value="1"/>
</dbReference>
<keyword evidence="23" id="KW-0472">Membrane</keyword>
<evidence type="ECO:0000256" key="19">
    <source>
        <dbReference type="ARBA" id="ARBA00023026"/>
    </source>
</evidence>
<evidence type="ECO:0000256" key="14">
    <source>
        <dbReference type="ARBA" id="ARBA00022842"/>
    </source>
</evidence>
<evidence type="ECO:0000256" key="3">
    <source>
        <dbReference type="ARBA" id="ARBA00001946"/>
    </source>
</evidence>
<comment type="catalytic activity">
    <reaction evidence="1">
        <text>ATP + protein L-histidine = ADP + protein N-phospho-L-histidine.</text>
        <dbReference type="EC" id="2.7.13.3"/>
    </reaction>
</comment>
<evidence type="ECO:0000259" key="25">
    <source>
        <dbReference type="PROSITE" id="PS50885"/>
    </source>
</evidence>
<dbReference type="EMBL" id="FWXN01000012">
    <property type="protein sequence ID" value="SMC87934.1"/>
    <property type="molecule type" value="Genomic_DNA"/>
</dbReference>
<keyword evidence="16 23" id="KW-1133">Transmembrane helix</keyword>
<evidence type="ECO:0000256" key="11">
    <source>
        <dbReference type="ARBA" id="ARBA00022777"/>
    </source>
</evidence>
<dbReference type="CDD" id="cd06225">
    <property type="entry name" value="HAMP"/>
    <property type="match status" value="1"/>
</dbReference>
<dbReference type="PROSITE" id="PS50885">
    <property type="entry name" value="HAMP"/>
    <property type="match status" value="1"/>
</dbReference>
<keyword evidence="17" id="KW-0902">Two-component regulatory system</keyword>
<evidence type="ECO:0000256" key="20">
    <source>
        <dbReference type="ARBA" id="ARBA00023211"/>
    </source>
</evidence>
<dbReference type="OrthoDB" id="9757990at2"/>
<keyword evidence="18" id="KW-0346">Stress response</keyword>
<evidence type="ECO:0000256" key="17">
    <source>
        <dbReference type="ARBA" id="ARBA00023012"/>
    </source>
</evidence>
<evidence type="ECO:0000256" key="4">
    <source>
        <dbReference type="ARBA" id="ARBA00004651"/>
    </source>
</evidence>
<evidence type="ECO:0000256" key="5">
    <source>
        <dbReference type="ARBA" id="ARBA00012438"/>
    </source>
</evidence>
<dbReference type="Proteomes" id="UP000192634">
    <property type="component" value="Unassembled WGS sequence"/>
</dbReference>
<dbReference type="PANTHER" id="PTHR44936">
    <property type="entry name" value="SENSOR PROTEIN CREC"/>
    <property type="match status" value="1"/>
</dbReference>
<evidence type="ECO:0000256" key="1">
    <source>
        <dbReference type="ARBA" id="ARBA00000085"/>
    </source>
</evidence>
<keyword evidence="10" id="KW-0547">Nucleotide-binding</keyword>
<comment type="cofactor">
    <cofactor evidence="3">
        <name>Mg(2+)</name>
        <dbReference type="ChEBI" id="CHEBI:18420"/>
    </cofactor>
</comment>
<dbReference type="EC" id="2.7.13.3" evidence="5"/>